<reference evidence="5 6" key="1">
    <citation type="journal article" date="2016" name="Nat. Commun.">
        <title>Thousands of microbial genomes shed light on interconnected biogeochemical processes in an aquifer system.</title>
        <authorList>
            <person name="Anantharaman K."/>
            <person name="Brown C.T."/>
            <person name="Hug L.A."/>
            <person name="Sharon I."/>
            <person name="Castelle C.J."/>
            <person name="Probst A.J."/>
            <person name="Thomas B.C."/>
            <person name="Singh A."/>
            <person name="Wilkins M.J."/>
            <person name="Karaoz U."/>
            <person name="Brodie E.L."/>
            <person name="Williams K.H."/>
            <person name="Hubbard S.S."/>
            <person name="Banfield J.F."/>
        </authorList>
    </citation>
    <scope>NUCLEOTIDE SEQUENCE [LARGE SCALE GENOMIC DNA]</scope>
</reference>
<dbReference type="PANTHER" id="PTHR30258:SF2">
    <property type="entry name" value="COMG OPERON PROTEIN 1"/>
    <property type="match status" value="1"/>
</dbReference>
<dbReference type="InterPro" id="IPR007831">
    <property type="entry name" value="T2SS_GspE_N"/>
</dbReference>
<dbReference type="Gene3D" id="3.40.50.300">
    <property type="entry name" value="P-loop containing nucleotide triphosphate hydrolases"/>
    <property type="match status" value="1"/>
</dbReference>
<dbReference type="SMART" id="SM00382">
    <property type="entry name" value="AAA"/>
    <property type="match status" value="1"/>
</dbReference>
<dbReference type="InterPro" id="IPR037257">
    <property type="entry name" value="T2SS_E_N_sf"/>
</dbReference>
<keyword evidence="3" id="KW-0067">ATP-binding</keyword>
<comment type="similarity">
    <text evidence="1">Belongs to the GSP E family.</text>
</comment>
<evidence type="ECO:0000313" key="5">
    <source>
        <dbReference type="EMBL" id="OGY47664.1"/>
    </source>
</evidence>
<evidence type="ECO:0000313" key="6">
    <source>
        <dbReference type="Proteomes" id="UP000178385"/>
    </source>
</evidence>
<accession>A0A1G1Y652</accession>
<dbReference type="Proteomes" id="UP000178385">
    <property type="component" value="Unassembled WGS sequence"/>
</dbReference>
<dbReference type="InterPro" id="IPR003593">
    <property type="entry name" value="AAA+_ATPase"/>
</dbReference>
<feature type="domain" description="Bacterial type II secretion system protein E" evidence="4">
    <location>
        <begin position="379"/>
        <end position="393"/>
    </location>
</feature>
<organism evidence="5 6">
    <name type="scientific">Candidatus Buchananbacteria bacterium RIFCSPHIGHO2_01_FULL_47_11b</name>
    <dbReference type="NCBI Taxonomy" id="1797537"/>
    <lineage>
        <taxon>Bacteria</taxon>
        <taxon>Candidatus Buchananiibacteriota</taxon>
    </lineage>
</organism>
<dbReference type="Gene3D" id="3.30.450.90">
    <property type="match status" value="1"/>
</dbReference>
<dbReference type="Pfam" id="PF00437">
    <property type="entry name" value="T2SSE"/>
    <property type="match status" value="1"/>
</dbReference>
<dbReference type="SUPFAM" id="SSF52540">
    <property type="entry name" value="P-loop containing nucleoside triphosphate hydrolases"/>
    <property type="match status" value="1"/>
</dbReference>
<keyword evidence="2" id="KW-0547">Nucleotide-binding</keyword>
<evidence type="ECO:0000256" key="1">
    <source>
        <dbReference type="ARBA" id="ARBA00006611"/>
    </source>
</evidence>
<evidence type="ECO:0000256" key="2">
    <source>
        <dbReference type="ARBA" id="ARBA00022741"/>
    </source>
</evidence>
<dbReference type="InterPro" id="IPR027417">
    <property type="entry name" value="P-loop_NTPase"/>
</dbReference>
<dbReference type="EMBL" id="MHIG01000010">
    <property type="protein sequence ID" value="OGY47664.1"/>
    <property type="molecule type" value="Genomic_DNA"/>
</dbReference>
<dbReference type="PROSITE" id="PS00662">
    <property type="entry name" value="T2SP_E"/>
    <property type="match status" value="1"/>
</dbReference>
<evidence type="ECO:0000256" key="3">
    <source>
        <dbReference type="ARBA" id="ARBA00022840"/>
    </source>
</evidence>
<dbReference type="PANTHER" id="PTHR30258">
    <property type="entry name" value="TYPE II SECRETION SYSTEM PROTEIN GSPE-RELATED"/>
    <property type="match status" value="1"/>
</dbReference>
<dbReference type="Pfam" id="PF05157">
    <property type="entry name" value="MshEN"/>
    <property type="match status" value="1"/>
</dbReference>
<protein>
    <recommendedName>
        <fullName evidence="4">Bacterial type II secretion system protein E domain-containing protein</fullName>
    </recommendedName>
</protein>
<proteinExistence type="inferred from homology"/>
<dbReference type="CDD" id="cd01129">
    <property type="entry name" value="PulE-GspE-like"/>
    <property type="match status" value="1"/>
</dbReference>
<dbReference type="GO" id="GO:0016887">
    <property type="term" value="F:ATP hydrolysis activity"/>
    <property type="evidence" value="ECO:0007669"/>
    <property type="project" value="TreeGrafter"/>
</dbReference>
<evidence type="ECO:0000259" key="4">
    <source>
        <dbReference type="PROSITE" id="PS00662"/>
    </source>
</evidence>
<dbReference type="GO" id="GO:0005524">
    <property type="term" value="F:ATP binding"/>
    <property type="evidence" value="ECO:0007669"/>
    <property type="project" value="UniProtKB-KW"/>
</dbReference>
<dbReference type="GO" id="GO:0005886">
    <property type="term" value="C:plasma membrane"/>
    <property type="evidence" value="ECO:0007669"/>
    <property type="project" value="TreeGrafter"/>
</dbReference>
<gene>
    <name evidence="5" type="ORF">A2840_00055</name>
</gene>
<sequence>MLKDDQLKEILLKTKTLSEKEFGLSVQEAQNRNQSLETYLISQKVMNEQQIYQTAASFYTLPFIDLKNTTVRKDVLFLIPEPIATTHKIVAFDRTDSELRVAALDPQDLQIFEFLRKKTGLEVKIHIATPEGLNEVLKNYHKGLKAEFKDLTTEEEAAGKPGEPGHDDKLKELAQDLPVIRIVDTLLEYAILESASDIHIEPGEKDVIVRYRIDGILKNVMTLPKSVHPGVIARIKILSNLKLDEHRLPQDGRFKIEADTYNVSFRVSIIPAYDGEKVVLRLLNEKTGLLTLEQLGFQPRVLEIIKRDMVKPHGLFLVTGPTGSGKTTTLYAILNVLNKPEVNITTIEDPIEYRMPGINQSQVNPKIGYTFAIGLRAYLRQDPDIIMVGEIRDEETAQIAIHAALTGHLVFSTLHTNDAPTSLPRLSEMGVPSFLVASTTIMIIAQRLARRVCPDCIESYTLTKVELEKLEKQVDLDSILTTLEKEGVITKKQSKESLLFYRGKGCKKCNKEGYRGRIGLYEVLEVTHDISELILKGASGHEIMTSARQHGMLTLQEDGFIKAKTGVTTIEEVLRVSEE</sequence>
<comment type="caution">
    <text evidence="5">The sequence shown here is derived from an EMBL/GenBank/DDBJ whole genome shotgun (WGS) entry which is preliminary data.</text>
</comment>
<dbReference type="AlphaFoldDB" id="A0A1G1Y652"/>
<dbReference type="InterPro" id="IPR001482">
    <property type="entry name" value="T2SS/T4SS_dom"/>
</dbReference>
<dbReference type="SUPFAM" id="SSF160246">
    <property type="entry name" value="EspE N-terminal domain-like"/>
    <property type="match status" value="1"/>
</dbReference>
<dbReference type="FunFam" id="3.40.50.300:FF:000398">
    <property type="entry name" value="Type IV pilus assembly ATPase PilB"/>
    <property type="match status" value="1"/>
</dbReference>
<name>A0A1G1Y652_9BACT</name>
<dbReference type="Gene3D" id="3.30.300.160">
    <property type="entry name" value="Type II secretion system, protein E, N-terminal domain"/>
    <property type="match status" value="1"/>
</dbReference>